<gene>
    <name evidence="2" type="ORF">NDI38_18850</name>
</gene>
<keyword evidence="3" id="KW-1185">Reference proteome</keyword>
<evidence type="ECO:0000256" key="1">
    <source>
        <dbReference type="SAM" id="Phobius"/>
    </source>
</evidence>
<reference evidence="2 3" key="1">
    <citation type="submission" date="2022-04" db="EMBL/GenBank/DDBJ databases">
        <title>Positive selection, recombination, and allopatry shape intraspecific diversity of widespread and dominant cyanobacteria.</title>
        <authorList>
            <person name="Wei J."/>
            <person name="Shu W."/>
            <person name="Hu C."/>
        </authorList>
    </citation>
    <scope>NUCLEOTIDE SEQUENCE [LARGE SCALE GENOMIC DNA]</scope>
    <source>
        <strain evidence="2 3">AS-A4</strain>
    </source>
</reference>
<accession>A0ABV0KQ75</accession>
<proteinExistence type="predicted"/>
<keyword evidence="1" id="KW-0812">Transmembrane</keyword>
<feature type="transmembrane region" description="Helical" evidence="1">
    <location>
        <begin position="38"/>
        <end position="56"/>
    </location>
</feature>
<evidence type="ECO:0000313" key="3">
    <source>
        <dbReference type="Proteomes" id="UP001476950"/>
    </source>
</evidence>
<organism evidence="2 3">
    <name type="scientific">Stenomitos frigidus AS-A4</name>
    <dbReference type="NCBI Taxonomy" id="2933935"/>
    <lineage>
        <taxon>Bacteria</taxon>
        <taxon>Bacillati</taxon>
        <taxon>Cyanobacteriota</taxon>
        <taxon>Cyanophyceae</taxon>
        <taxon>Leptolyngbyales</taxon>
        <taxon>Leptolyngbyaceae</taxon>
        <taxon>Stenomitos</taxon>
    </lineage>
</organism>
<dbReference type="Proteomes" id="UP001476950">
    <property type="component" value="Unassembled WGS sequence"/>
</dbReference>
<name>A0ABV0KQ75_9CYAN</name>
<keyword evidence="1" id="KW-1133">Transmembrane helix</keyword>
<protein>
    <submittedName>
        <fullName evidence="2">Uncharacterized protein</fullName>
    </submittedName>
</protein>
<dbReference type="RefSeq" id="WP_190452524.1">
    <property type="nucleotide sequence ID" value="NZ_JAMPLM010000018.1"/>
</dbReference>
<dbReference type="EMBL" id="JAMPLM010000018">
    <property type="protein sequence ID" value="MEP1060495.1"/>
    <property type="molecule type" value="Genomic_DNA"/>
</dbReference>
<evidence type="ECO:0000313" key="2">
    <source>
        <dbReference type="EMBL" id="MEP1060495.1"/>
    </source>
</evidence>
<keyword evidence="1" id="KW-0472">Membrane</keyword>
<comment type="caution">
    <text evidence="2">The sequence shown here is derived from an EMBL/GenBank/DDBJ whole genome shotgun (WGS) entry which is preliminary data.</text>
</comment>
<sequence>MSNLPFNPTLYLLFNLHCLLGGMAAVVAARKGYSLGRWLIWGLLGGTGTLIVSVVMPRQAKQ</sequence>